<dbReference type="SUPFAM" id="SSF69255">
    <property type="entry name" value="gp5 N-terminal domain-like"/>
    <property type="match status" value="1"/>
</dbReference>
<evidence type="ECO:0000313" key="2">
    <source>
        <dbReference type="EMBL" id="MCW3171203.1"/>
    </source>
</evidence>
<evidence type="ECO:0000256" key="1">
    <source>
        <dbReference type="SAM" id="MobiDB-lite"/>
    </source>
</evidence>
<feature type="compositionally biased region" description="Polar residues" evidence="1">
    <location>
        <begin position="213"/>
        <end position="236"/>
    </location>
</feature>
<accession>A0ABT3I5V4</accession>
<protein>
    <submittedName>
        <fullName evidence="2">Uncharacterized protein</fullName>
    </submittedName>
</protein>
<evidence type="ECO:0000313" key="3">
    <source>
        <dbReference type="Proteomes" id="UP001163714"/>
    </source>
</evidence>
<name>A0ABT3I5V4_9GAMM</name>
<comment type="caution">
    <text evidence="2">The sequence shown here is derived from an EMBL/GenBank/DDBJ whole genome shotgun (WGS) entry which is preliminary data.</text>
</comment>
<keyword evidence="3" id="KW-1185">Reference proteome</keyword>
<feature type="compositionally biased region" description="Basic and acidic residues" evidence="1">
    <location>
        <begin position="237"/>
        <end position="246"/>
    </location>
</feature>
<dbReference type="Proteomes" id="UP001163714">
    <property type="component" value="Unassembled WGS sequence"/>
</dbReference>
<sequence>METIINKIIRRLFPELTAKLHLPRWGEVVALPELPTVDGERGSDPFYPRYAVDVQLLDENGTATKSKVLQAVPLPLPGAGNKAGRLEPPAIGAIVEIAFAYGRPDKPFIRTVLPFGWDLPAIKEGETRNQVRDGVYQHIDDIGNFENKTDESLTDIIGKLAELQCETRKVTASIEQDHRSPKTWIGSDGENVLKLLSELMATVSALASTCASHTHANGATPDQASNFSGQSSQANDQKGRLDPITK</sequence>
<reference evidence="2" key="1">
    <citation type="submission" date="2022-10" db="EMBL/GenBank/DDBJ databases">
        <title>Shewanella flava sp. nov, isolated from the estuary of the Fenhe River into the Yellow River.</title>
        <authorList>
            <person name="Li Y."/>
        </authorList>
    </citation>
    <scope>NUCLEOTIDE SEQUENCE</scope>
    <source>
        <strain evidence="2">FYR11-62</strain>
    </source>
</reference>
<dbReference type="RefSeq" id="WP_264724670.1">
    <property type="nucleotide sequence ID" value="NZ_JAPDMX010000002.1"/>
</dbReference>
<feature type="region of interest" description="Disordered" evidence="1">
    <location>
        <begin position="213"/>
        <end position="246"/>
    </location>
</feature>
<dbReference type="EMBL" id="JAPDMX010000002">
    <property type="protein sequence ID" value="MCW3171203.1"/>
    <property type="molecule type" value="Genomic_DNA"/>
</dbReference>
<organism evidence="2 3">
    <name type="scientific">Shewanella subflava</name>
    <dbReference type="NCBI Taxonomy" id="2986476"/>
    <lineage>
        <taxon>Bacteria</taxon>
        <taxon>Pseudomonadati</taxon>
        <taxon>Pseudomonadota</taxon>
        <taxon>Gammaproteobacteria</taxon>
        <taxon>Alteromonadales</taxon>
        <taxon>Shewanellaceae</taxon>
        <taxon>Shewanella</taxon>
    </lineage>
</organism>
<gene>
    <name evidence="2" type="ORF">OHT75_01780</name>
</gene>
<proteinExistence type="predicted"/>